<protein>
    <recommendedName>
        <fullName evidence="3">Rhodanese-related sulfurtransferase</fullName>
    </recommendedName>
</protein>
<dbReference type="EMBL" id="JBHSZH010000005">
    <property type="protein sequence ID" value="MFC7080714.1"/>
    <property type="molecule type" value="Genomic_DNA"/>
</dbReference>
<evidence type="ECO:0008006" key="3">
    <source>
        <dbReference type="Google" id="ProtNLM"/>
    </source>
</evidence>
<name>A0ABD5WRK8_9EURY</name>
<dbReference type="Proteomes" id="UP001596407">
    <property type="component" value="Unassembled WGS sequence"/>
</dbReference>
<proteinExistence type="predicted"/>
<dbReference type="RefSeq" id="WP_276281414.1">
    <property type="nucleotide sequence ID" value="NZ_CP119809.1"/>
</dbReference>
<evidence type="ECO:0000313" key="2">
    <source>
        <dbReference type="Proteomes" id="UP001596407"/>
    </source>
</evidence>
<dbReference type="AlphaFoldDB" id="A0ABD5WRK8"/>
<evidence type="ECO:0000313" key="1">
    <source>
        <dbReference type="EMBL" id="MFC7080714.1"/>
    </source>
</evidence>
<keyword evidence="2" id="KW-1185">Reference proteome</keyword>
<comment type="caution">
    <text evidence="1">The sequence shown here is derived from an EMBL/GenBank/DDBJ whole genome shotgun (WGS) entry which is preliminary data.</text>
</comment>
<accession>A0ABD5WRK8</accession>
<reference evidence="1 2" key="1">
    <citation type="journal article" date="2019" name="Int. J. Syst. Evol. Microbiol.">
        <title>The Global Catalogue of Microorganisms (GCM) 10K type strain sequencing project: providing services to taxonomists for standard genome sequencing and annotation.</title>
        <authorList>
            <consortium name="The Broad Institute Genomics Platform"/>
            <consortium name="The Broad Institute Genome Sequencing Center for Infectious Disease"/>
            <person name="Wu L."/>
            <person name="Ma J."/>
        </authorList>
    </citation>
    <scope>NUCLEOTIDE SEQUENCE [LARGE SCALE GENOMIC DNA]</scope>
    <source>
        <strain evidence="1 2">DT72</strain>
    </source>
</reference>
<gene>
    <name evidence="1" type="ORF">ACFQJ6_11955</name>
</gene>
<sequence length="108" mass="11713">MSETELVERLGGLDPNDRVRVTLADGTTFEGPASPIDYVPEESLRVEVRPEGGTTDRYELSAEYDAGWSEVSVRHADAAGESEGWEDLGAVEAVEPGDDEGEWNWGTA</sequence>
<organism evidence="1 2">
    <name type="scientific">Halorussus caseinilyticus</name>
    <dbReference type="NCBI Taxonomy" id="3034025"/>
    <lineage>
        <taxon>Archaea</taxon>
        <taxon>Methanobacteriati</taxon>
        <taxon>Methanobacteriota</taxon>
        <taxon>Stenosarchaea group</taxon>
        <taxon>Halobacteria</taxon>
        <taxon>Halobacteriales</taxon>
        <taxon>Haladaptataceae</taxon>
        <taxon>Halorussus</taxon>
    </lineage>
</organism>
<dbReference type="GeneID" id="79302613"/>